<dbReference type="Ensembl" id="ENSXETT00000107960">
    <property type="protein sequence ID" value="ENSXETP00000103007"/>
    <property type="gene ID" value="ENSXETG00000001355"/>
</dbReference>
<reference evidence="1" key="2">
    <citation type="submission" date="2021-03" db="UniProtKB">
        <authorList>
            <consortium name="Ensembl"/>
        </authorList>
    </citation>
    <scope>IDENTIFICATION</scope>
</reference>
<gene>
    <name evidence="1" type="primary">ncs1</name>
</gene>
<dbReference type="GeneTree" id="ENSGT00940000154645"/>
<dbReference type="Bgee" id="ENSXETG00000001355">
    <property type="expression patterns" value="Expressed in brain and 12 other cell types or tissues"/>
</dbReference>
<dbReference type="Xenbase" id="XB-GENE-953740">
    <property type="gene designation" value="ncs1"/>
</dbReference>
<accession>A0A803J577</accession>
<dbReference type="AlphaFoldDB" id="A0A803J577"/>
<proteinExistence type="predicted"/>
<name>A0A803J577_XENTR</name>
<organism evidence="1">
    <name type="scientific">Xenopus tropicalis</name>
    <name type="common">Western clawed frog</name>
    <name type="synonym">Silurana tropicalis</name>
    <dbReference type="NCBI Taxonomy" id="8364"/>
    <lineage>
        <taxon>Eukaryota</taxon>
        <taxon>Metazoa</taxon>
        <taxon>Chordata</taxon>
        <taxon>Craniata</taxon>
        <taxon>Vertebrata</taxon>
        <taxon>Euteleostomi</taxon>
        <taxon>Amphibia</taxon>
        <taxon>Batrachia</taxon>
        <taxon>Anura</taxon>
        <taxon>Pipoidea</taxon>
        <taxon>Pipidae</taxon>
        <taxon>Xenopodinae</taxon>
        <taxon>Xenopus</taxon>
        <taxon>Silurana</taxon>
    </lineage>
</organism>
<protein>
    <submittedName>
        <fullName evidence="1">Neuronal calcium sensor 1</fullName>
    </submittedName>
</protein>
<sequence length="146" mass="16640">MGKSNSKLKPEVVEELTRKTYCIKGLLRTVPVGSSMPQAFRRFTSSSSRLETPPNLQHLSLMFSTRTKMVALNFPNSFKPCLSHPVGPWMRNCAGRLNCTTLTMMATLLGMRCWTLWMPFIRWWGIPWSFLKKKTPQRSGSIGSLL</sequence>
<evidence type="ECO:0000313" key="1">
    <source>
        <dbReference type="Ensembl" id="ENSXETP00000103007"/>
    </source>
</evidence>
<reference evidence="1" key="1">
    <citation type="journal article" date="2010" name="Science">
        <title>The genome of the Western clawed frog Xenopus tropicalis.</title>
        <authorList>
            <person name="Hellsten U."/>
            <person name="Harland R.M."/>
            <person name="Gilchrist M.J."/>
            <person name="Hendrix D."/>
            <person name="Jurka J."/>
            <person name="Kapitonov V."/>
            <person name="Ovcharenko I."/>
            <person name="Putnam N.H."/>
            <person name="Shu S."/>
            <person name="Taher L."/>
            <person name="Blitz I.L."/>
            <person name="Blumberg B."/>
            <person name="Dichmann D.S."/>
            <person name="Dubchak I."/>
            <person name="Amaya E."/>
            <person name="Detter J.C."/>
            <person name="Fletcher R."/>
            <person name="Gerhard D.S."/>
            <person name="Goodstein D."/>
            <person name="Graves T."/>
            <person name="Grigoriev I.V."/>
            <person name="Grimwood J."/>
            <person name="Kawashima T."/>
            <person name="Lindquist E."/>
            <person name="Lucas S.M."/>
            <person name="Mead P.E."/>
            <person name="Mitros T."/>
            <person name="Ogino H."/>
            <person name="Ohta Y."/>
            <person name="Poliakov A.V."/>
            <person name="Pollet N."/>
            <person name="Robert J."/>
            <person name="Salamov A."/>
            <person name="Sater A.K."/>
            <person name="Schmutz J."/>
            <person name="Terry A."/>
            <person name="Vize P.D."/>
            <person name="Warren W.C."/>
            <person name="Wells D."/>
            <person name="Wills A."/>
            <person name="Wilson R.K."/>
            <person name="Zimmerman L.B."/>
            <person name="Zorn A.M."/>
            <person name="Grainger R."/>
            <person name="Grammer T."/>
            <person name="Khokha M.K."/>
            <person name="Richardson P.M."/>
            <person name="Rokhsar D.S."/>
        </authorList>
    </citation>
    <scope>NUCLEOTIDE SEQUENCE [LARGE SCALE GENOMIC DNA]</scope>
    <source>
        <strain evidence="1">Nigerian</strain>
    </source>
</reference>